<feature type="region of interest" description="Disordered" evidence="1">
    <location>
        <begin position="1"/>
        <end position="58"/>
    </location>
</feature>
<sequence length="443" mass="47532">MVLLAPLAAHAETAASPRPAAPAAKAANVASDQEPGDSPPEFRTMPEPAPARSSADCDEQGLKALREAGQRRAVCIEWGAPQEAVKREAARPKSAAKSGPSAFWCANHKMGKTYVTRTSACSRRPMTILLTDTITGKIWGKARGYVEQEIVTETNSVEFDEHFKFHLTDSDITSSVMTVKLESTCSLDASCKDKLGALGTPQPITVGKSVEGHISRSWTGSKGEKDFLIDYDIIVNIGGSFGSLSWGGHGEAGGGTYKVRCDNKVTKYAGCVVPSFTPTLVVPKKHKEARLFIAVAQASMSTHPGLEGGGKPLHREGSEKAAKENRDVICDSTFKAASNTPKASCDEFPFARSKESGRQVGVKSGKECQWYWVAEDTVNGKKNRLLMWDGLFQAKLPPAKAKCARASMPLGQNKGVGGELGKKTSEWRLLDGDAYWVDAGAKK</sequence>
<keyword evidence="3" id="KW-1185">Reference proteome</keyword>
<protein>
    <submittedName>
        <fullName evidence="2">Uncharacterized protein</fullName>
    </submittedName>
</protein>
<gene>
    <name evidence="2" type="ORF">FHS40_008260</name>
</gene>
<evidence type="ECO:0000256" key="1">
    <source>
        <dbReference type="SAM" id="MobiDB-lite"/>
    </source>
</evidence>
<feature type="compositionally biased region" description="Low complexity" evidence="1">
    <location>
        <begin position="1"/>
        <end position="30"/>
    </location>
</feature>
<evidence type="ECO:0000313" key="2">
    <source>
        <dbReference type="EMBL" id="MBB5109132.1"/>
    </source>
</evidence>
<organism evidence="2 3">
    <name type="scientific">Streptomyces spectabilis</name>
    <dbReference type="NCBI Taxonomy" id="68270"/>
    <lineage>
        <taxon>Bacteria</taxon>
        <taxon>Bacillati</taxon>
        <taxon>Actinomycetota</taxon>
        <taxon>Actinomycetes</taxon>
        <taxon>Kitasatosporales</taxon>
        <taxon>Streptomycetaceae</taxon>
        <taxon>Streptomyces</taxon>
    </lineage>
</organism>
<reference evidence="2 3" key="1">
    <citation type="submission" date="2020-08" db="EMBL/GenBank/DDBJ databases">
        <title>Genomic Encyclopedia of Type Strains, Phase III (KMG-III): the genomes of soil and plant-associated and newly described type strains.</title>
        <authorList>
            <person name="Whitman W."/>
        </authorList>
    </citation>
    <scope>NUCLEOTIDE SEQUENCE [LARGE SCALE GENOMIC DNA]</scope>
    <source>
        <strain evidence="2 3">CECT 3146</strain>
    </source>
</reference>
<evidence type="ECO:0000313" key="3">
    <source>
        <dbReference type="Proteomes" id="UP000549009"/>
    </source>
</evidence>
<dbReference type="AlphaFoldDB" id="A0A7W8B5B3"/>
<name>A0A7W8B5B3_STRST</name>
<accession>A0A7W8B5B3</accession>
<dbReference type="EMBL" id="JACHJD010000024">
    <property type="protein sequence ID" value="MBB5109132.1"/>
    <property type="molecule type" value="Genomic_DNA"/>
</dbReference>
<dbReference type="RefSeq" id="WP_184926085.1">
    <property type="nucleotide sequence ID" value="NZ_BMSQ01000027.1"/>
</dbReference>
<dbReference type="Proteomes" id="UP000549009">
    <property type="component" value="Unassembled WGS sequence"/>
</dbReference>
<comment type="caution">
    <text evidence="2">The sequence shown here is derived from an EMBL/GenBank/DDBJ whole genome shotgun (WGS) entry which is preliminary data.</text>
</comment>
<proteinExistence type="predicted"/>